<name>A0AAD4ETP6_9PEZI</name>
<evidence type="ECO:0008006" key="3">
    <source>
        <dbReference type="Google" id="ProtNLM"/>
    </source>
</evidence>
<evidence type="ECO:0000313" key="1">
    <source>
        <dbReference type="EMBL" id="KAG7287354.1"/>
    </source>
</evidence>
<accession>A0AAD4ETP6</accession>
<proteinExistence type="predicted"/>
<dbReference type="Proteomes" id="UP001197093">
    <property type="component" value="Unassembled WGS sequence"/>
</dbReference>
<protein>
    <recommendedName>
        <fullName evidence="3">Protein kinase domain-containing protein</fullName>
    </recommendedName>
</protein>
<organism evidence="1 2">
    <name type="scientific">Staphylotrichum longicolle</name>
    <dbReference type="NCBI Taxonomy" id="669026"/>
    <lineage>
        <taxon>Eukaryota</taxon>
        <taxon>Fungi</taxon>
        <taxon>Dikarya</taxon>
        <taxon>Ascomycota</taxon>
        <taxon>Pezizomycotina</taxon>
        <taxon>Sordariomycetes</taxon>
        <taxon>Sordariomycetidae</taxon>
        <taxon>Sordariales</taxon>
        <taxon>Chaetomiaceae</taxon>
        <taxon>Staphylotrichum</taxon>
    </lineage>
</organism>
<evidence type="ECO:0000313" key="2">
    <source>
        <dbReference type="Proteomes" id="UP001197093"/>
    </source>
</evidence>
<dbReference type="EMBL" id="JAHCVI010000003">
    <property type="protein sequence ID" value="KAG7287354.1"/>
    <property type="molecule type" value="Genomic_DNA"/>
</dbReference>
<dbReference type="AlphaFoldDB" id="A0AAD4ETP6"/>
<sequence>MPPYLHHSNCHYIASGVTAEVYRAQARALKVIVETHNIEPHSPRREAKILSLLRASAAPNVIPLLETFQDASQRLVLPPNHKVLDIGGPGARRPVDRSYATAVDLWRGDDPRRVPPGKPLFESRAAHEDGNQLGLVLSIFQTGDADEGDVARGRRVSDAAF</sequence>
<reference evidence="1" key="1">
    <citation type="submission" date="2023-02" db="EMBL/GenBank/DDBJ databases">
        <authorList>
            <person name="Palmer J.M."/>
        </authorList>
    </citation>
    <scope>NUCLEOTIDE SEQUENCE</scope>
    <source>
        <strain evidence="1">FW57</strain>
    </source>
</reference>
<comment type="caution">
    <text evidence="1">The sequence shown here is derived from an EMBL/GenBank/DDBJ whole genome shotgun (WGS) entry which is preliminary data.</text>
</comment>
<keyword evidence="2" id="KW-1185">Reference proteome</keyword>
<gene>
    <name evidence="1" type="ORF">NEMBOFW57_006864</name>
</gene>